<reference evidence="3" key="1">
    <citation type="journal article" date="2021" name="PeerJ">
        <title>Extensive microbial diversity within the chicken gut microbiome revealed by metagenomics and culture.</title>
        <authorList>
            <person name="Gilroy R."/>
            <person name="Ravi A."/>
            <person name="Getino M."/>
            <person name="Pursley I."/>
            <person name="Horton D.L."/>
            <person name="Alikhan N.F."/>
            <person name="Baker D."/>
            <person name="Gharbi K."/>
            <person name="Hall N."/>
            <person name="Watson M."/>
            <person name="Adriaenssens E.M."/>
            <person name="Foster-Nyarko E."/>
            <person name="Jarju S."/>
            <person name="Secka A."/>
            <person name="Antonio M."/>
            <person name="Oren A."/>
            <person name="Chaudhuri R.R."/>
            <person name="La Ragione R."/>
            <person name="Hildebrand F."/>
            <person name="Pallen M.J."/>
        </authorList>
    </citation>
    <scope>NUCLEOTIDE SEQUENCE</scope>
    <source>
        <strain evidence="3">ChiBcec2-3848</strain>
    </source>
</reference>
<accession>A0A9D2PND2</accession>
<reference evidence="3" key="2">
    <citation type="submission" date="2021-04" db="EMBL/GenBank/DDBJ databases">
        <authorList>
            <person name="Gilroy R."/>
        </authorList>
    </citation>
    <scope>NUCLEOTIDE SEQUENCE</scope>
    <source>
        <strain evidence="3">ChiBcec2-3848</strain>
    </source>
</reference>
<organism evidence="3 4">
    <name type="scientific">Candidatus Blautia merdavium</name>
    <dbReference type="NCBI Taxonomy" id="2838494"/>
    <lineage>
        <taxon>Bacteria</taxon>
        <taxon>Bacillati</taxon>
        <taxon>Bacillota</taxon>
        <taxon>Clostridia</taxon>
        <taxon>Lachnospirales</taxon>
        <taxon>Lachnospiraceae</taxon>
        <taxon>Blautia</taxon>
    </lineage>
</organism>
<dbReference type="Pfam" id="PF22564">
    <property type="entry name" value="HAAS"/>
    <property type="match status" value="1"/>
</dbReference>
<protein>
    <submittedName>
        <fullName evidence="3">DUF1700 domain-containing protein</fullName>
    </submittedName>
</protein>
<dbReference type="AlphaFoldDB" id="A0A9D2PND2"/>
<evidence type="ECO:0000256" key="2">
    <source>
        <dbReference type="SAM" id="Phobius"/>
    </source>
</evidence>
<sequence length="278" mass="30767">MSRKEFMEQLERLLRELPEQERREALEYYDGYFDDAGEEQEAAVIQELGSPGKVAAMILADLKGTQQETYGEYTEYGYSDQRFDSRNMPENPQAVYEEEQEKSRQQQENNWDGTRYYDAGSTEHRYHGPFEHTGSGNTGSGYGKQGKYPRKKGSMWILIVILIILGSPVWGGIGLGLLGGLLGLVLGLLGLFIGLAAGGAGMVIGGIVMLVWTFLVQFSSPATAVASAGGAFLLTALGLLFLTVFLWLLLQAMPAVFRCCVDLIQRILYRGRRGGDRK</sequence>
<dbReference type="Proteomes" id="UP000823886">
    <property type="component" value="Unassembled WGS sequence"/>
</dbReference>
<keyword evidence="2" id="KW-0472">Membrane</keyword>
<keyword evidence="2" id="KW-1133">Transmembrane helix</keyword>
<evidence type="ECO:0000313" key="3">
    <source>
        <dbReference type="EMBL" id="HJC63458.1"/>
    </source>
</evidence>
<feature type="transmembrane region" description="Helical" evidence="2">
    <location>
        <begin position="224"/>
        <end position="250"/>
    </location>
</feature>
<feature type="transmembrane region" description="Helical" evidence="2">
    <location>
        <begin position="155"/>
        <end position="178"/>
    </location>
</feature>
<gene>
    <name evidence="3" type="ORF">H9753_07560</name>
</gene>
<comment type="caution">
    <text evidence="3">The sequence shown here is derived from an EMBL/GenBank/DDBJ whole genome shotgun (WGS) entry which is preliminary data.</text>
</comment>
<proteinExistence type="predicted"/>
<feature type="region of interest" description="Disordered" evidence="1">
    <location>
        <begin position="127"/>
        <end position="146"/>
    </location>
</feature>
<evidence type="ECO:0000256" key="1">
    <source>
        <dbReference type="SAM" id="MobiDB-lite"/>
    </source>
</evidence>
<evidence type="ECO:0000313" key="4">
    <source>
        <dbReference type="Proteomes" id="UP000823886"/>
    </source>
</evidence>
<feature type="transmembrane region" description="Helical" evidence="2">
    <location>
        <begin position="184"/>
        <end position="212"/>
    </location>
</feature>
<name>A0A9D2PND2_9FIRM</name>
<feature type="region of interest" description="Disordered" evidence="1">
    <location>
        <begin position="78"/>
        <end position="118"/>
    </location>
</feature>
<keyword evidence="2" id="KW-0812">Transmembrane</keyword>
<dbReference type="EMBL" id="DWVZ01000100">
    <property type="protein sequence ID" value="HJC63458.1"/>
    <property type="molecule type" value="Genomic_DNA"/>
</dbReference>